<dbReference type="AlphaFoldDB" id="A0A4Q4SKN0"/>
<dbReference type="Proteomes" id="UP000293823">
    <property type="component" value="Unassembled WGS sequence"/>
</dbReference>
<keyword evidence="1" id="KW-0472">Membrane</keyword>
<proteinExistence type="predicted"/>
<keyword evidence="1" id="KW-1133">Transmembrane helix</keyword>
<comment type="caution">
    <text evidence="2">The sequence shown here is derived from an EMBL/GenBank/DDBJ whole genome shotgun (WGS) entry which is preliminary data.</text>
</comment>
<evidence type="ECO:0000313" key="3">
    <source>
        <dbReference type="Proteomes" id="UP000293823"/>
    </source>
</evidence>
<feature type="transmembrane region" description="Helical" evidence="1">
    <location>
        <begin position="24"/>
        <end position="41"/>
    </location>
</feature>
<name>A0A4Q4SKN0_9PLEO</name>
<dbReference type="EMBL" id="PEJP01000009">
    <property type="protein sequence ID" value="RYO70733.1"/>
    <property type="molecule type" value="Genomic_DNA"/>
</dbReference>
<protein>
    <submittedName>
        <fullName evidence="2">Uncharacterized protein</fullName>
    </submittedName>
</protein>
<evidence type="ECO:0000313" key="2">
    <source>
        <dbReference type="EMBL" id="RYO70733.1"/>
    </source>
</evidence>
<sequence>MISVGILNGAGPTGARRRLPRYRLFALVVAICLAVIIGSHFSHGSQAQQPSDVQKRSLFDEPLGLNDSLVSLPQELSSRAADNALWTRKVASGRSGSKQKFSPSHLLTTRTDIWCMMNSADVKAGTVTLETLLSSGWVEDDDMDPYIPANYRESLGRADGLLNTANEVPRSWDHSNVWTNDDGRIRQPTTASMGNIVNGDDGYIIAGGNFGPADAAKSIKPPPPEWMWPTTKWTDILAVMWNQYAAGKDLKRIYRSNVITEETLDLMESALLKVKKLPSGGMKNLPLWPGVDFVPGKNPTKTPMTPAVEAFMGLLGSSHAAGSAYLFIQYRAIVGRKSVSKIKLWQSETDKTNMLLYFESKK</sequence>
<keyword evidence="3" id="KW-1185">Reference proteome</keyword>
<dbReference type="OrthoDB" id="5337308at2759"/>
<reference evidence="3" key="1">
    <citation type="journal article" date="2019" name="bioRxiv">
        <title>Genomics, evolutionary history and diagnostics of the Alternaria alternata species group including apple and Asian pear pathotypes.</title>
        <authorList>
            <person name="Armitage A.D."/>
            <person name="Cockerton H.M."/>
            <person name="Sreenivasaprasad S."/>
            <person name="Woodhall J.W."/>
            <person name="Lane C.R."/>
            <person name="Harrison R.J."/>
            <person name="Clarkson J.P."/>
        </authorList>
    </citation>
    <scope>NUCLEOTIDE SEQUENCE [LARGE SCALE GENOMIC DNA]</scope>
    <source>
        <strain evidence="3">RGR 97.0016</strain>
    </source>
</reference>
<evidence type="ECO:0000256" key="1">
    <source>
        <dbReference type="SAM" id="Phobius"/>
    </source>
</evidence>
<organism evidence="2 3">
    <name type="scientific">Alternaria arborescens</name>
    <dbReference type="NCBI Taxonomy" id="156630"/>
    <lineage>
        <taxon>Eukaryota</taxon>
        <taxon>Fungi</taxon>
        <taxon>Dikarya</taxon>
        <taxon>Ascomycota</taxon>
        <taxon>Pezizomycotina</taxon>
        <taxon>Dothideomycetes</taxon>
        <taxon>Pleosporomycetidae</taxon>
        <taxon>Pleosporales</taxon>
        <taxon>Pleosporineae</taxon>
        <taxon>Pleosporaceae</taxon>
        <taxon>Alternaria</taxon>
        <taxon>Alternaria sect. Alternaria</taxon>
    </lineage>
</organism>
<keyword evidence="1" id="KW-0812">Transmembrane</keyword>
<gene>
    <name evidence="2" type="ORF">AA0113_g2769</name>
</gene>
<accession>A0A4Q4SKN0</accession>